<feature type="transmembrane region" description="Helical" evidence="2">
    <location>
        <begin position="126"/>
        <end position="149"/>
    </location>
</feature>
<evidence type="ECO:0000313" key="3">
    <source>
        <dbReference type="EnsemblPlants" id="AET2Gv20352700.2"/>
    </source>
</evidence>
<evidence type="ECO:0000313" key="4">
    <source>
        <dbReference type="Proteomes" id="UP000015105"/>
    </source>
</evidence>
<evidence type="ECO:0000256" key="1">
    <source>
        <dbReference type="SAM" id="MobiDB-lite"/>
    </source>
</evidence>
<protein>
    <submittedName>
        <fullName evidence="3">Uncharacterized protein</fullName>
    </submittedName>
</protein>
<keyword evidence="4" id="KW-1185">Reference proteome</keyword>
<dbReference type="Proteomes" id="UP000015105">
    <property type="component" value="Chromosome 2D"/>
</dbReference>
<dbReference type="PANTHER" id="PTHR33825:SF14">
    <property type="entry name" value="CHITINASE-LIKE PROTEIN"/>
    <property type="match status" value="1"/>
</dbReference>
<keyword evidence="2" id="KW-0812">Transmembrane</keyword>
<reference evidence="3" key="5">
    <citation type="journal article" date="2021" name="G3 (Bethesda)">
        <title>Aegilops tauschii genome assembly Aet v5.0 features greater sequence contiguity and improved annotation.</title>
        <authorList>
            <person name="Wang L."/>
            <person name="Zhu T."/>
            <person name="Rodriguez J.C."/>
            <person name="Deal K.R."/>
            <person name="Dubcovsky J."/>
            <person name="McGuire P.E."/>
            <person name="Lux T."/>
            <person name="Spannagl M."/>
            <person name="Mayer K.F.X."/>
            <person name="Baldrich P."/>
            <person name="Meyers B.C."/>
            <person name="Huo N."/>
            <person name="Gu Y.Q."/>
            <person name="Zhou H."/>
            <person name="Devos K.M."/>
            <person name="Bennetzen J.L."/>
            <person name="Unver T."/>
            <person name="Budak H."/>
            <person name="Gulick P.J."/>
            <person name="Galiba G."/>
            <person name="Kalapos B."/>
            <person name="Nelson D.R."/>
            <person name="Li P."/>
            <person name="You F.M."/>
            <person name="Luo M.C."/>
            <person name="Dvorak J."/>
        </authorList>
    </citation>
    <scope>NUCLEOTIDE SEQUENCE [LARGE SCALE GENOMIC DNA]</scope>
    <source>
        <strain evidence="3">cv. AL8/78</strain>
    </source>
</reference>
<dbReference type="AlphaFoldDB" id="A0A453B3X2"/>
<reference evidence="3" key="3">
    <citation type="journal article" date="2017" name="Nature">
        <title>Genome sequence of the progenitor of the wheat D genome Aegilops tauschii.</title>
        <authorList>
            <person name="Luo M.C."/>
            <person name="Gu Y.Q."/>
            <person name="Puiu D."/>
            <person name="Wang H."/>
            <person name="Twardziok S.O."/>
            <person name="Deal K.R."/>
            <person name="Huo N."/>
            <person name="Zhu T."/>
            <person name="Wang L."/>
            <person name="Wang Y."/>
            <person name="McGuire P.E."/>
            <person name="Liu S."/>
            <person name="Long H."/>
            <person name="Ramasamy R.K."/>
            <person name="Rodriguez J.C."/>
            <person name="Van S.L."/>
            <person name="Yuan L."/>
            <person name="Wang Z."/>
            <person name="Xia Z."/>
            <person name="Xiao L."/>
            <person name="Anderson O.D."/>
            <person name="Ouyang S."/>
            <person name="Liang Y."/>
            <person name="Zimin A.V."/>
            <person name="Pertea G."/>
            <person name="Qi P."/>
            <person name="Bennetzen J.L."/>
            <person name="Dai X."/>
            <person name="Dawson M.W."/>
            <person name="Muller H.G."/>
            <person name="Kugler K."/>
            <person name="Rivarola-Duarte L."/>
            <person name="Spannagl M."/>
            <person name="Mayer K.F.X."/>
            <person name="Lu F.H."/>
            <person name="Bevan M.W."/>
            <person name="Leroy P."/>
            <person name="Li P."/>
            <person name="You F.M."/>
            <person name="Sun Q."/>
            <person name="Liu Z."/>
            <person name="Lyons E."/>
            <person name="Wicker T."/>
            <person name="Salzberg S.L."/>
            <person name="Devos K.M."/>
            <person name="Dvorak J."/>
        </authorList>
    </citation>
    <scope>NUCLEOTIDE SEQUENCE [LARGE SCALE GENOMIC DNA]</scope>
    <source>
        <strain evidence="3">cv. AL8/78</strain>
    </source>
</reference>
<dbReference type="EnsemblPlants" id="AET2Gv20352700.2">
    <property type="protein sequence ID" value="AET2Gv20352700.2"/>
    <property type="gene ID" value="AET2Gv20352700"/>
</dbReference>
<dbReference type="STRING" id="200361.A0A453B3X2"/>
<name>A0A453B3X2_AEGTS</name>
<reference evidence="4" key="1">
    <citation type="journal article" date="2014" name="Science">
        <title>Ancient hybridizations among the ancestral genomes of bread wheat.</title>
        <authorList>
            <consortium name="International Wheat Genome Sequencing Consortium,"/>
            <person name="Marcussen T."/>
            <person name="Sandve S.R."/>
            <person name="Heier L."/>
            <person name="Spannagl M."/>
            <person name="Pfeifer M."/>
            <person name="Jakobsen K.S."/>
            <person name="Wulff B.B."/>
            <person name="Steuernagel B."/>
            <person name="Mayer K.F."/>
            <person name="Olsen O.A."/>
        </authorList>
    </citation>
    <scope>NUCLEOTIDE SEQUENCE [LARGE SCALE GENOMIC DNA]</scope>
    <source>
        <strain evidence="4">cv. AL8/78</strain>
    </source>
</reference>
<evidence type="ECO:0000256" key="2">
    <source>
        <dbReference type="SAM" id="Phobius"/>
    </source>
</evidence>
<dbReference type="PANTHER" id="PTHR33825">
    <property type="entry name" value="CHITINASE-LIKE PROTEIN"/>
    <property type="match status" value="1"/>
</dbReference>
<reference evidence="3" key="4">
    <citation type="submission" date="2019-03" db="UniProtKB">
        <authorList>
            <consortium name="EnsemblPlants"/>
        </authorList>
    </citation>
    <scope>IDENTIFICATION</scope>
</reference>
<keyword evidence="2" id="KW-0472">Membrane</keyword>
<organism evidence="3 4">
    <name type="scientific">Aegilops tauschii subsp. strangulata</name>
    <name type="common">Goatgrass</name>
    <dbReference type="NCBI Taxonomy" id="200361"/>
    <lineage>
        <taxon>Eukaryota</taxon>
        <taxon>Viridiplantae</taxon>
        <taxon>Streptophyta</taxon>
        <taxon>Embryophyta</taxon>
        <taxon>Tracheophyta</taxon>
        <taxon>Spermatophyta</taxon>
        <taxon>Magnoliopsida</taxon>
        <taxon>Liliopsida</taxon>
        <taxon>Poales</taxon>
        <taxon>Poaceae</taxon>
        <taxon>BOP clade</taxon>
        <taxon>Pooideae</taxon>
        <taxon>Triticodae</taxon>
        <taxon>Triticeae</taxon>
        <taxon>Triticinae</taxon>
        <taxon>Aegilops</taxon>
    </lineage>
</organism>
<proteinExistence type="predicted"/>
<dbReference type="Gramene" id="AET2Gv20352700.2">
    <property type="protein sequence ID" value="AET2Gv20352700.2"/>
    <property type="gene ID" value="AET2Gv20352700"/>
</dbReference>
<feature type="region of interest" description="Disordered" evidence="1">
    <location>
        <begin position="17"/>
        <end position="94"/>
    </location>
</feature>
<reference evidence="4" key="2">
    <citation type="journal article" date="2017" name="Nat. Plants">
        <title>The Aegilops tauschii genome reveals multiple impacts of transposons.</title>
        <authorList>
            <person name="Zhao G."/>
            <person name="Zou C."/>
            <person name="Li K."/>
            <person name="Wang K."/>
            <person name="Li T."/>
            <person name="Gao L."/>
            <person name="Zhang X."/>
            <person name="Wang H."/>
            <person name="Yang Z."/>
            <person name="Liu X."/>
            <person name="Jiang W."/>
            <person name="Mao L."/>
            <person name="Kong X."/>
            <person name="Jiao Y."/>
            <person name="Jia J."/>
        </authorList>
    </citation>
    <scope>NUCLEOTIDE SEQUENCE [LARGE SCALE GENOMIC DNA]</scope>
    <source>
        <strain evidence="4">cv. AL8/78</strain>
    </source>
</reference>
<keyword evidence="2" id="KW-1133">Transmembrane helix</keyword>
<sequence length="235" mass="24924">RACRQQRRSRMAAARQLHGLLRLPPPRPLRPVFVPPPPCRARPPPASLRIPHPPSPLPTKRLSSAPEAKSETAAPLLEEGENGATEDEARGAQEGAEGYVESVGAGDPAGPPAHHLAVRAGLGDPVFFLLTFVAVTTSVAFISMVAVAIPTMLAMRRAANSFALLADAALDELPSTMTAVRLSGMEISDFTLELSDLSQVIADGVNKSTNIVQAVEDGIGQMRNIARQKTKCMCP</sequence>
<feature type="compositionally biased region" description="Pro residues" evidence="1">
    <location>
        <begin position="23"/>
        <end position="57"/>
    </location>
</feature>
<accession>A0A453B3X2</accession>